<name>A0A0L7CXW4_BIFBR</name>
<reference evidence="1 2" key="1">
    <citation type="journal article" date="2015" name="Int J Genomics">
        <title>Comparative Genomics Revealed Genetic Diversity and Species/Strain-Level Differences in Carbohydrate Metabolism of Three Probiotic Bifidobacterial Species.</title>
        <authorList>
            <person name="Odamaki T."/>
            <person name="Horigome A."/>
            <person name="Sugahara H."/>
            <person name="Hashikura N."/>
            <person name="Minami J."/>
            <person name="Xiao J.Z."/>
            <person name="Abe F."/>
        </authorList>
    </citation>
    <scope>NUCLEOTIDE SEQUENCE [LARGE SCALE GENOMIC DNA]</scope>
    <source>
        <strain evidence="1 2">MCC 1114</strain>
    </source>
</reference>
<protein>
    <recommendedName>
        <fullName evidence="3">Tail protein</fullName>
    </recommendedName>
</protein>
<evidence type="ECO:0000313" key="1">
    <source>
        <dbReference type="EMBL" id="KOA64438.1"/>
    </source>
</evidence>
<dbReference type="EMBL" id="AVQC01000015">
    <property type="protein sequence ID" value="KOA64438.1"/>
    <property type="molecule type" value="Genomic_DNA"/>
</dbReference>
<dbReference type="PATRIC" id="fig|1365964.3.peg.1684"/>
<evidence type="ECO:0000313" key="2">
    <source>
        <dbReference type="Proteomes" id="UP000036802"/>
    </source>
</evidence>
<proteinExistence type="predicted"/>
<dbReference type="RefSeq" id="WP_052790709.1">
    <property type="nucleotide sequence ID" value="NZ_AVQC01000015.1"/>
</dbReference>
<dbReference type="AlphaFoldDB" id="A0A0L7CXW4"/>
<accession>A0A0L7CXW4</accession>
<dbReference type="Proteomes" id="UP000036802">
    <property type="component" value="Unassembled WGS sequence"/>
</dbReference>
<sequence length="161" mass="17848">MTMVHIRLRAPTNGGTRAGVGMVVFQPSARHTDDASVVLPDTFTVVLDEEGEATVDIQPTGPDWCWKTDEQVPYGSIRWFTVPDTAGTLEYAELTDVDPRTFKPGRNLAAWQAVTGDIKTMIDSMPRFLTGHGFPTIDGKPGDIYLDLDTMDLYTNNQERN</sequence>
<organism evidence="1 2">
    <name type="scientific">Bifidobacterium breve MCC 1114</name>
    <dbReference type="NCBI Taxonomy" id="1365964"/>
    <lineage>
        <taxon>Bacteria</taxon>
        <taxon>Bacillati</taxon>
        <taxon>Actinomycetota</taxon>
        <taxon>Actinomycetes</taxon>
        <taxon>Bifidobacteriales</taxon>
        <taxon>Bifidobacteriaceae</taxon>
        <taxon>Bifidobacterium</taxon>
    </lineage>
</organism>
<comment type="caution">
    <text evidence="1">The sequence shown here is derived from an EMBL/GenBank/DDBJ whole genome shotgun (WGS) entry which is preliminary data.</text>
</comment>
<gene>
    <name evidence="1" type="ORF">BBM1114_08310</name>
</gene>
<evidence type="ECO:0008006" key="3">
    <source>
        <dbReference type="Google" id="ProtNLM"/>
    </source>
</evidence>